<dbReference type="STRING" id="1925591.BI308_20805"/>
<evidence type="ECO:0000313" key="1">
    <source>
        <dbReference type="EMBL" id="OJJ20677.1"/>
    </source>
</evidence>
<gene>
    <name evidence="1" type="ORF">BI308_20805</name>
</gene>
<dbReference type="Proteomes" id="UP000183940">
    <property type="component" value="Unassembled WGS sequence"/>
</dbReference>
<dbReference type="PANTHER" id="PTHR23404">
    <property type="entry name" value="MOLYBDOPTERIN SYNTHASE RELATED"/>
    <property type="match status" value="1"/>
</dbReference>
<dbReference type="Pfam" id="PF02391">
    <property type="entry name" value="MoaE"/>
    <property type="match status" value="1"/>
</dbReference>
<protein>
    <submittedName>
        <fullName evidence="1">Molybdopterin synthase</fullName>
    </submittedName>
</protein>
<organism evidence="1 2">
    <name type="scientific">Roseofilum reptotaenium AO1-A</name>
    <dbReference type="NCBI Taxonomy" id="1925591"/>
    <lineage>
        <taxon>Bacteria</taxon>
        <taxon>Bacillati</taxon>
        <taxon>Cyanobacteriota</taxon>
        <taxon>Cyanophyceae</taxon>
        <taxon>Desertifilales</taxon>
        <taxon>Desertifilaceae</taxon>
        <taxon>Roseofilum</taxon>
    </lineage>
</organism>
<accession>A0A1L9QLX4</accession>
<dbReference type="AlphaFoldDB" id="A0A1L9QLX4"/>
<dbReference type="InterPro" id="IPR003448">
    <property type="entry name" value="Mopterin_biosynth_MoaE"/>
</dbReference>
<evidence type="ECO:0000313" key="2">
    <source>
        <dbReference type="Proteomes" id="UP000183940"/>
    </source>
</evidence>
<dbReference type="InterPro" id="IPR036563">
    <property type="entry name" value="MoaE_sf"/>
</dbReference>
<reference evidence="1" key="1">
    <citation type="submission" date="2016-10" db="EMBL/GenBank/DDBJ databases">
        <title>CRISPR-Cas defence system in Roseofilum reptotaenium: evidence of a bacteriophage-cyanobacterium arms race in the coral black band disease.</title>
        <authorList>
            <person name="Buerger P."/>
            <person name="Wood-Charlson E.M."/>
            <person name="Weynberg K.D."/>
            <person name="Willis B."/>
            <person name="Van Oppen M.J."/>
        </authorList>
    </citation>
    <scope>NUCLEOTIDE SEQUENCE [LARGE SCALE GENOMIC DNA]</scope>
    <source>
        <strain evidence="1">AO1-A</strain>
    </source>
</reference>
<dbReference type="CDD" id="cd00756">
    <property type="entry name" value="MoaE"/>
    <property type="match status" value="1"/>
</dbReference>
<name>A0A1L9QLX4_9CYAN</name>
<comment type="caution">
    <text evidence="1">The sequence shown here is derived from an EMBL/GenBank/DDBJ whole genome shotgun (WGS) entry which is preliminary data.</text>
</comment>
<dbReference type="Gene3D" id="3.90.1170.40">
    <property type="entry name" value="Molybdopterin biosynthesis MoaE subunit"/>
    <property type="match status" value="1"/>
</dbReference>
<dbReference type="EMBL" id="MLAW01000048">
    <property type="protein sequence ID" value="OJJ20677.1"/>
    <property type="molecule type" value="Genomic_DNA"/>
</dbReference>
<proteinExistence type="predicted"/>
<dbReference type="GO" id="GO:0006777">
    <property type="term" value="P:Mo-molybdopterin cofactor biosynthetic process"/>
    <property type="evidence" value="ECO:0007669"/>
    <property type="project" value="InterPro"/>
</dbReference>
<sequence length="151" mass="17023">MLEQFKITRDRLSLEEVYHLAEDPGNGAIALMSGMVRNQTEGKPVIALDYQAYKPMALEIFKQIAQRIHQAYPSVNRVVIHHRLGYLEIGEVSVIIAVGSPHRAEAFAACQYAIDALKEDAPIWKNECWADGTQSWVKPSVDFLQKSGKRQ</sequence>
<dbReference type="SUPFAM" id="SSF54690">
    <property type="entry name" value="Molybdopterin synthase subunit MoaE"/>
    <property type="match status" value="1"/>
</dbReference>
<keyword evidence="2" id="KW-1185">Reference proteome</keyword>